<dbReference type="Pfam" id="PF00106">
    <property type="entry name" value="adh_short"/>
    <property type="match status" value="1"/>
</dbReference>
<dbReference type="GO" id="GO:0016491">
    <property type="term" value="F:oxidoreductase activity"/>
    <property type="evidence" value="ECO:0007669"/>
    <property type="project" value="UniProtKB-KW"/>
</dbReference>
<dbReference type="InterPro" id="IPR002347">
    <property type="entry name" value="SDR_fam"/>
</dbReference>
<proteinExistence type="inferred from homology"/>
<evidence type="ECO:0000256" key="2">
    <source>
        <dbReference type="RuleBase" id="RU000363"/>
    </source>
</evidence>
<protein>
    <submittedName>
        <fullName evidence="3">3-hydroxy-2-methylbutyryl-CoA dehydrogenase</fullName>
    </submittedName>
</protein>
<dbReference type="PANTHER" id="PTHR43658">
    <property type="entry name" value="SHORT-CHAIN DEHYDROGENASE/REDUCTASE"/>
    <property type="match status" value="1"/>
</dbReference>
<dbReference type="Gene3D" id="3.40.50.720">
    <property type="entry name" value="NAD(P)-binding Rossmann-like Domain"/>
    <property type="match status" value="1"/>
</dbReference>
<dbReference type="RefSeq" id="WP_048465107.1">
    <property type="nucleotide sequence ID" value="NZ_LABX01000137.1"/>
</dbReference>
<dbReference type="PRINTS" id="PR00080">
    <property type="entry name" value="SDRFAMILY"/>
</dbReference>
<dbReference type="PATRIC" id="fig|270351.6.peg.1142"/>
<name>A0A0J6SG71_9HYPH</name>
<dbReference type="OrthoDB" id="9795647at2"/>
<comment type="similarity">
    <text evidence="2">Belongs to the short-chain dehydrogenases/reductases (SDR) family.</text>
</comment>
<sequence length="257" mass="26083">MNLNGKVAVVSGAASGLGLATCRALAEAGARIGALDRDAERLRHLDEALKGSVVTMTADVTEAASVQAGIDATLAAFGSVHVVVSCAGVGDAAKTVSRGTPFPLAVWDKVIAINLTGTFNLIRLAAVAMAANAPDGVTGERGVIVNTASGAATQGQIGQAAYSASKAGIVGLTLPVARDLAEYGIRVVTIAPGLFETPLVAGLPPPVAQGIIERNLAFPQRMGHAAEFAMLVRHVVENTYFNATTISLDAGARMSAR</sequence>
<reference evidence="3 4" key="1">
    <citation type="submission" date="2015-03" db="EMBL/GenBank/DDBJ databases">
        <title>Genome sequencing of Methylobacterium aquaticum DSM16371 type strain.</title>
        <authorList>
            <person name="Chaudhry V."/>
            <person name="Patil P.B."/>
        </authorList>
    </citation>
    <scope>NUCLEOTIDE SEQUENCE [LARGE SCALE GENOMIC DNA]</scope>
    <source>
        <strain evidence="3 4">DSM 16371</strain>
    </source>
</reference>
<dbReference type="InterPro" id="IPR020904">
    <property type="entry name" value="Sc_DH/Rdtase_CS"/>
</dbReference>
<keyword evidence="1" id="KW-0560">Oxidoreductase</keyword>
<dbReference type="AlphaFoldDB" id="A0A0J6SG71"/>
<dbReference type="SUPFAM" id="SSF51735">
    <property type="entry name" value="NAD(P)-binding Rossmann-fold domains"/>
    <property type="match status" value="1"/>
</dbReference>
<evidence type="ECO:0000313" key="4">
    <source>
        <dbReference type="Proteomes" id="UP000035929"/>
    </source>
</evidence>
<dbReference type="PANTHER" id="PTHR43658:SF8">
    <property type="entry name" value="17-BETA-HYDROXYSTEROID DEHYDROGENASE 14-RELATED"/>
    <property type="match status" value="1"/>
</dbReference>
<dbReference type="PROSITE" id="PS00061">
    <property type="entry name" value="ADH_SHORT"/>
    <property type="match status" value="1"/>
</dbReference>
<evidence type="ECO:0000313" key="3">
    <source>
        <dbReference type="EMBL" id="KMO32358.1"/>
    </source>
</evidence>
<organism evidence="3 4">
    <name type="scientific">Methylobacterium aquaticum</name>
    <dbReference type="NCBI Taxonomy" id="270351"/>
    <lineage>
        <taxon>Bacteria</taxon>
        <taxon>Pseudomonadati</taxon>
        <taxon>Pseudomonadota</taxon>
        <taxon>Alphaproteobacteria</taxon>
        <taxon>Hyphomicrobiales</taxon>
        <taxon>Methylobacteriaceae</taxon>
        <taxon>Methylobacterium</taxon>
    </lineage>
</organism>
<gene>
    <name evidence="3" type="ORF">VP06_17815</name>
</gene>
<dbReference type="Proteomes" id="UP000035929">
    <property type="component" value="Unassembled WGS sequence"/>
</dbReference>
<evidence type="ECO:0000256" key="1">
    <source>
        <dbReference type="ARBA" id="ARBA00023002"/>
    </source>
</evidence>
<dbReference type="PRINTS" id="PR00081">
    <property type="entry name" value="GDHRDH"/>
</dbReference>
<comment type="caution">
    <text evidence="3">The sequence shown here is derived from an EMBL/GenBank/DDBJ whole genome shotgun (WGS) entry which is preliminary data.</text>
</comment>
<accession>A0A0J6SG71</accession>
<dbReference type="EMBL" id="LABX01000137">
    <property type="protein sequence ID" value="KMO32358.1"/>
    <property type="molecule type" value="Genomic_DNA"/>
</dbReference>
<dbReference type="InterPro" id="IPR036291">
    <property type="entry name" value="NAD(P)-bd_dom_sf"/>
</dbReference>